<dbReference type="EMBL" id="JAIHNG010000092">
    <property type="protein sequence ID" value="KAI5960276.1"/>
    <property type="molecule type" value="Genomic_DNA"/>
</dbReference>
<feature type="compositionally biased region" description="Pro residues" evidence="1">
    <location>
        <begin position="68"/>
        <end position="82"/>
    </location>
</feature>
<evidence type="ECO:0000313" key="2">
    <source>
        <dbReference type="EMBL" id="KAI5960276.1"/>
    </source>
</evidence>
<evidence type="ECO:0000313" key="3">
    <source>
        <dbReference type="Proteomes" id="UP001204833"/>
    </source>
</evidence>
<comment type="caution">
    <text evidence="2">The sequence shown here is derived from an EMBL/GenBank/DDBJ whole genome shotgun (WGS) entry which is preliminary data.</text>
</comment>
<keyword evidence="3" id="KW-1185">Reference proteome</keyword>
<name>A0AAD5BFZ0_9ASCO</name>
<dbReference type="Proteomes" id="UP001204833">
    <property type="component" value="Unassembled WGS sequence"/>
</dbReference>
<reference evidence="2 3" key="1">
    <citation type="journal article" date="2022" name="DNA Res.">
        <title>Genome analysis of five recently described species of the CUG-Ser clade uncovers Candida theae as a new hybrid lineage with pathogenic potential in the Candida parapsilosis species complex.</title>
        <authorList>
            <person name="Mixao V."/>
            <person name="Del Olmo V."/>
            <person name="Hegedusova E."/>
            <person name="Saus E."/>
            <person name="Pryszcz L."/>
            <person name="Cillingova A."/>
            <person name="Nosek J."/>
            <person name="Gabaldon T."/>
        </authorList>
    </citation>
    <scope>NUCLEOTIDE SEQUENCE [LARGE SCALE GENOMIC DNA]</scope>
    <source>
        <strain evidence="2 3">CBS 12239</strain>
    </source>
</reference>
<dbReference type="AlphaFoldDB" id="A0AAD5BFZ0"/>
<feature type="region of interest" description="Disordered" evidence="1">
    <location>
        <begin position="57"/>
        <end position="94"/>
    </location>
</feature>
<sequence length="94" mass="10334">MKSINVNFITPEELYQLIDFKKVDVTKVIPGFDPSAGFMLTSPAFFTPFEEDHQPVIQCDSPESLPSLLPPSPPSPPSPQTPSVPNFESSEIKS</sequence>
<accession>A0AAD5BFZ0</accession>
<gene>
    <name evidence="2" type="ORF">KGF57_001947</name>
</gene>
<dbReference type="GeneID" id="76150006"/>
<proteinExistence type="predicted"/>
<dbReference type="RefSeq" id="XP_051609545.1">
    <property type="nucleotide sequence ID" value="XM_051751206.1"/>
</dbReference>
<organism evidence="2 3">
    <name type="scientific">Candida theae</name>
    <dbReference type="NCBI Taxonomy" id="1198502"/>
    <lineage>
        <taxon>Eukaryota</taxon>
        <taxon>Fungi</taxon>
        <taxon>Dikarya</taxon>
        <taxon>Ascomycota</taxon>
        <taxon>Saccharomycotina</taxon>
        <taxon>Pichiomycetes</taxon>
        <taxon>Debaryomycetaceae</taxon>
        <taxon>Candida/Lodderomyces clade</taxon>
        <taxon>Candida</taxon>
    </lineage>
</organism>
<evidence type="ECO:0000256" key="1">
    <source>
        <dbReference type="SAM" id="MobiDB-lite"/>
    </source>
</evidence>
<protein>
    <submittedName>
        <fullName evidence="2">Uncharacterized protein</fullName>
    </submittedName>
</protein>
<feature type="non-terminal residue" evidence="2">
    <location>
        <position position="94"/>
    </location>
</feature>